<dbReference type="Proteomes" id="UP000321922">
    <property type="component" value="Unassembled WGS sequence"/>
</dbReference>
<dbReference type="SUPFAM" id="SSF51197">
    <property type="entry name" value="Clavaminate synthase-like"/>
    <property type="match status" value="1"/>
</dbReference>
<keyword evidence="2" id="KW-1185">Reference proteome</keyword>
<evidence type="ECO:0008006" key="3">
    <source>
        <dbReference type="Google" id="ProtNLM"/>
    </source>
</evidence>
<evidence type="ECO:0000313" key="1">
    <source>
        <dbReference type="EMBL" id="GEM77085.1"/>
    </source>
</evidence>
<sequence>MSNLITNIKFFDGDNKLLILKYRTSSLPFARAMQKEAFYGLPLFNLHRHTLAEKRKKGVIEKLSPADMHFWRNRMRNVADDGGFYQMYHSFARRVIAPLFGQRISYSAHPEMRLHLAGQPACSAWHTDAEVTGRYDQLNVWLPLVDTSDSSCLWVETEYGKKDYRPVPIKYGEALVFDGSCLSHGTVTNETLVTRVSFDFRFSVLSQSPPELFEKLASFRP</sequence>
<protein>
    <recommendedName>
        <fullName evidence="3">Streptomycin biosynthesis enzyme StrG</fullName>
    </recommendedName>
</protein>
<dbReference type="OrthoDB" id="572320at2"/>
<name>A0A511QIE4_9VIBR</name>
<gene>
    <name evidence="1" type="ORF">VSA01S_31970</name>
</gene>
<dbReference type="RefSeq" id="WP_050567484.1">
    <property type="nucleotide sequence ID" value="NZ_BAOJ01000233.1"/>
</dbReference>
<dbReference type="EMBL" id="BJXJ01000039">
    <property type="protein sequence ID" value="GEM77085.1"/>
    <property type="molecule type" value="Genomic_DNA"/>
</dbReference>
<dbReference type="AlphaFoldDB" id="A0A511QIE4"/>
<reference evidence="1 2" key="1">
    <citation type="submission" date="2019-07" db="EMBL/GenBank/DDBJ databases">
        <title>Whole genome shotgun sequence of Vibrio sagamiensis NBRC 104589.</title>
        <authorList>
            <person name="Hosoyama A."/>
            <person name="Uohara A."/>
            <person name="Ohji S."/>
            <person name="Ichikawa N."/>
        </authorList>
    </citation>
    <scope>NUCLEOTIDE SEQUENCE [LARGE SCALE GENOMIC DNA]</scope>
    <source>
        <strain evidence="1 2">NBRC 104589</strain>
    </source>
</reference>
<organism evidence="1 2">
    <name type="scientific">Vibrio sagamiensis NBRC 104589</name>
    <dbReference type="NCBI Taxonomy" id="1219064"/>
    <lineage>
        <taxon>Bacteria</taxon>
        <taxon>Pseudomonadati</taxon>
        <taxon>Pseudomonadota</taxon>
        <taxon>Gammaproteobacteria</taxon>
        <taxon>Vibrionales</taxon>
        <taxon>Vibrionaceae</taxon>
        <taxon>Vibrio</taxon>
    </lineage>
</organism>
<comment type="caution">
    <text evidence="1">The sequence shown here is derived from an EMBL/GenBank/DDBJ whole genome shotgun (WGS) entry which is preliminary data.</text>
</comment>
<proteinExistence type="predicted"/>
<evidence type="ECO:0000313" key="2">
    <source>
        <dbReference type="Proteomes" id="UP000321922"/>
    </source>
</evidence>
<accession>A0A511QIE4</accession>
<dbReference type="Gene3D" id="2.60.120.620">
    <property type="entry name" value="q2cbj1_9rhob like domain"/>
    <property type="match status" value="1"/>
</dbReference>